<dbReference type="InterPro" id="IPR011009">
    <property type="entry name" value="Kinase-like_dom_sf"/>
</dbReference>
<sequence>MSSDLPTPSRGQRALAAIVVTDAVGFSARMSVDEENTLQLIQRDLALMAEQCTEFEGQVLKSTGDGLLMYFVSAVQAVSCAIAIQKAFYAQEKQTDSLSHRIGIHMGDVFFNNSDVMGNSVNIAARLQTQAKPGGICLSKLMYDLVKVRLSLDAEFAGPLKLKNIKEPITVYHINVAGIDTAAVAKSAPDPDQTKHWTHQESKQTASKQTAKKTPVLTEGTKIGGRYTIKRMLGQGGFGFSYLVEDTQRFGELCVLKELRPVQKQGKFLQKAIELFQREAKTLHSIDHPQIPKFMACFTQAKRLFIVQEYIDGVTYLKLLQRRKKQSKLFTEGEVVFWLAHMLRVLDYLHSLNIMHRDISPENVMYSRDRNLPVLIDFGLVNNTMSDSLSESPTQNENLQKAVTAVGKFGYSPPEQMFGKCTPSSDLYALGVTALVLLTGKHPRDLMDVHTLDMDWRPHAEISPLLGDVLATMTRQQPQDRFQSAQAVFEQLAPLLPVGFSKTLNPKPASTLPAEMPEQPERISPDPSFIAQCRDELSRCIGPIADMVIEETLEDHPNATPQEIVDILVGQISDADQATVFLSHICIPDEALASSDTMPEISTVIQQRQQTLDLAFIDRCRQVLAQCIGPMASMIVEDTLVDYPNLNPPAFVDRLAREIPDGEKAQEFRLELRSEISVKST</sequence>
<dbReference type="GO" id="GO:0016020">
    <property type="term" value="C:membrane"/>
    <property type="evidence" value="ECO:0007669"/>
    <property type="project" value="UniProtKB-SubCell"/>
</dbReference>
<dbReference type="Pfam" id="PF00069">
    <property type="entry name" value="Pkinase"/>
    <property type="match status" value="1"/>
</dbReference>
<feature type="compositionally biased region" description="Low complexity" evidence="10">
    <location>
        <begin position="203"/>
        <end position="212"/>
    </location>
</feature>
<keyword evidence="7" id="KW-0067">ATP-binding</keyword>
<dbReference type="PROSITE" id="PS50011">
    <property type="entry name" value="PROTEIN_KINASE_DOM"/>
    <property type="match status" value="1"/>
</dbReference>
<name>A0A6M0RTF9_9CYAN</name>
<evidence type="ECO:0000256" key="10">
    <source>
        <dbReference type="SAM" id="MobiDB-lite"/>
    </source>
</evidence>
<evidence type="ECO:0000256" key="4">
    <source>
        <dbReference type="ARBA" id="ARBA00022679"/>
    </source>
</evidence>
<dbReference type="SUPFAM" id="SSF55073">
    <property type="entry name" value="Nucleotide cyclase"/>
    <property type="match status" value="1"/>
</dbReference>
<feature type="domain" description="Protein kinase" evidence="11">
    <location>
        <begin position="227"/>
        <end position="496"/>
    </location>
</feature>
<dbReference type="InterPro" id="IPR000719">
    <property type="entry name" value="Prot_kinase_dom"/>
</dbReference>
<dbReference type="RefSeq" id="WP_163702386.1">
    <property type="nucleotide sequence ID" value="NZ_QXHD01000004.1"/>
</dbReference>
<dbReference type="EC" id="2.7.11.1" evidence="2"/>
<feature type="region of interest" description="Disordered" evidence="10">
    <location>
        <begin position="187"/>
        <end position="212"/>
    </location>
</feature>
<dbReference type="Pfam" id="PF26309">
    <property type="entry name" value="DUF8082"/>
    <property type="match status" value="2"/>
</dbReference>
<evidence type="ECO:0000259" key="11">
    <source>
        <dbReference type="PROSITE" id="PS50011"/>
    </source>
</evidence>
<dbReference type="Gene3D" id="3.30.200.20">
    <property type="entry name" value="Phosphorylase Kinase, domain 1"/>
    <property type="match status" value="1"/>
</dbReference>
<dbReference type="CDD" id="cd14014">
    <property type="entry name" value="STKc_PknB_like"/>
    <property type="match status" value="1"/>
</dbReference>
<dbReference type="Proteomes" id="UP000481033">
    <property type="component" value="Unassembled WGS sequence"/>
</dbReference>
<dbReference type="PROSITE" id="PS00109">
    <property type="entry name" value="PROTEIN_KINASE_TYR"/>
    <property type="match status" value="1"/>
</dbReference>
<dbReference type="GO" id="GO:0035556">
    <property type="term" value="P:intracellular signal transduction"/>
    <property type="evidence" value="ECO:0007669"/>
    <property type="project" value="InterPro"/>
</dbReference>
<evidence type="ECO:0000256" key="1">
    <source>
        <dbReference type="ARBA" id="ARBA00004167"/>
    </source>
</evidence>
<keyword evidence="3" id="KW-0723">Serine/threonine-protein kinase</keyword>
<evidence type="ECO:0000256" key="7">
    <source>
        <dbReference type="ARBA" id="ARBA00022840"/>
    </source>
</evidence>
<evidence type="ECO:0000313" key="13">
    <source>
        <dbReference type="EMBL" id="NEZ59439.1"/>
    </source>
</evidence>
<comment type="catalytic activity">
    <reaction evidence="8">
        <text>L-threonyl-[protein] + ATP = O-phospho-L-threonyl-[protein] + ADP + H(+)</text>
        <dbReference type="Rhea" id="RHEA:46608"/>
        <dbReference type="Rhea" id="RHEA-COMP:11060"/>
        <dbReference type="Rhea" id="RHEA-COMP:11605"/>
        <dbReference type="ChEBI" id="CHEBI:15378"/>
        <dbReference type="ChEBI" id="CHEBI:30013"/>
        <dbReference type="ChEBI" id="CHEBI:30616"/>
        <dbReference type="ChEBI" id="CHEBI:61977"/>
        <dbReference type="ChEBI" id="CHEBI:456216"/>
        <dbReference type="EC" id="2.7.11.1"/>
    </reaction>
</comment>
<dbReference type="Gene3D" id="3.30.70.1230">
    <property type="entry name" value="Nucleotide cyclase"/>
    <property type="match status" value="1"/>
</dbReference>
<evidence type="ECO:0000256" key="3">
    <source>
        <dbReference type="ARBA" id="ARBA00022527"/>
    </source>
</evidence>
<gene>
    <name evidence="13" type="ORF">DXZ20_28095</name>
</gene>
<dbReference type="CDD" id="cd07302">
    <property type="entry name" value="CHD"/>
    <property type="match status" value="1"/>
</dbReference>
<dbReference type="InterPro" id="IPR029787">
    <property type="entry name" value="Nucleotide_cyclase"/>
</dbReference>
<organism evidence="13 14">
    <name type="scientific">Adonisia turfae CCMR0081</name>
    <dbReference type="NCBI Taxonomy" id="2292702"/>
    <lineage>
        <taxon>Bacteria</taxon>
        <taxon>Bacillati</taxon>
        <taxon>Cyanobacteriota</taxon>
        <taxon>Adonisia</taxon>
        <taxon>Adonisia turfae</taxon>
    </lineage>
</organism>
<dbReference type="GO" id="GO:0009190">
    <property type="term" value="P:cyclic nucleotide biosynthetic process"/>
    <property type="evidence" value="ECO:0007669"/>
    <property type="project" value="InterPro"/>
</dbReference>
<evidence type="ECO:0000259" key="12">
    <source>
        <dbReference type="PROSITE" id="PS50125"/>
    </source>
</evidence>
<protein>
    <recommendedName>
        <fullName evidence="2">non-specific serine/threonine protein kinase</fullName>
        <ecNumber evidence="2">2.7.11.1</ecNumber>
    </recommendedName>
</protein>
<keyword evidence="4" id="KW-0808">Transferase</keyword>
<proteinExistence type="predicted"/>
<evidence type="ECO:0000256" key="9">
    <source>
        <dbReference type="ARBA" id="ARBA00048679"/>
    </source>
</evidence>
<evidence type="ECO:0000313" key="14">
    <source>
        <dbReference type="Proteomes" id="UP000481033"/>
    </source>
</evidence>
<dbReference type="InterPro" id="IPR008266">
    <property type="entry name" value="Tyr_kinase_AS"/>
</dbReference>
<dbReference type="PANTHER" id="PTHR24363:SF0">
    <property type="entry name" value="SERINE_THREONINE KINASE LIKE DOMAIN CONTAINING 1"/>
    <property type="match status" value="1"/>
</dbReference>
<dbReference type="GO" id="GO:0004674">
    <property type="term" value="F:protein serine/threonine kinase activity"/>
    <property type="evidence" value="ECO:0007669"/>
    <property type="project" value="UniProtKB-KW"/>
</dbReference>
<dbReference type="GO" id="GO:0005524">
    <property type="term" value="F:ATP binding"/>
    <property type="evidence" value="ECO:0007669"/>
    <property type="project" value="UniProtKB-KW"/>
</dbReference>
<dbReference type="GO" id="GO:0004016">
    <property type="term" value="F:adenylate cyclase activity"/>
    <property type="evidence" value="ECO:0007669"/>
    <property type="project" value="UniProtKB-ARBA"/>
</dbReference>
<dbReference type="Pfam" id="PF00211">
    <property type="entry name" value="Guanylate_cyc"/>
    <property type="match status" value="1"/>
</dbReference>
<accession>A0A6M0RTF9</accession>
<dbReference type="AlphaFoldDB" id="A0A6M0RTF9"/>
<dbReference type="Gene3D" id="1.10.510.10">
    <property type="entry name" value="Transferase(Phosphotransferase) domain 1"/>
    <property type="match status" value="1"/>
</dbReference>
<comment type="subcellular location">
    <subcellularLocation>
        <location evidence="1">Membrane</location>
        <topology evidence="1">Single-pass membrane protein</topology>
    </subcellularLocation>
</comment>
<keyword evidence="5" id="KW-0547">Nucleotide-binding</keyword>
<evidence type="ECO:0000256" key="6">
    <source>
        <dbReference type="ARBA" id="ARBA00022777"/>
    </source>
</evidence>
<dbReference type="PROSITE" id="PS50125">
    <property type="entry name" value="GUANYLATE_CYCLASE_2"/>
    <property type="match status" value="1"/>
</dbReference>
<dbReference type="PANTHER" id="PTHR24363">
    <property type="entry name" value="SERINE/THREONINE PROTEIN KINASE"/>
    <property type="match status" value="1"/>
</dbReference>
<comment type="caution">
    <text evidence="13">The sequence shown here is derived from an EMBL/GenBank/DDBJ whole genome shotgun (WGS) entry which is preliminary data.</text>
</comment>
<evidence type="ECO:0000256" key="5">
    <source>
        <dbReference type="ARBA" id="ARBA00022741"/>
    </source>
</evidence>
<feature type="domain" description="Guanylate cyclase" evidence="12">
    <location>
        <begin position="17"/>
        <end position="128"/>
    </location>
</feature>
<feature type="compositionally biased region" description="Basic and acidic residues" evidence="10">
    <location>
        <begin position="192"/>
        <end position="202"/>
    </location>
</feature>
<comment type="catalytic activity">
    <reaction evidence="9">
        <text>L-seryl-[protein] + ATP = O-phospho-L-seryl-[protein] + ADP + H(+)</text>
        <dbReference type="Rhea" id="RHEA:17989"/>
        <dbReference type="Rhea" id="RHEA-COMP:9863"/>
        <dbReference type="Rhea" id="RHEA-COMP:11604"/>
        <dbReference type="ChEBI" id="CHEBI:15378"/>
        <dbReference type="ChEBI" id="CHEBI:29999"/>
        <dbReference type="ChEBI" id="CHEBI:30616"/>
        <dbReference type="ChEBI" id="CHEBI:83421"/>
        <dbReference type="ChEBI" id="CHEBI:456216"/>
        <dbReference type="EC" id="2.7.11.1"/>
    </reaction>
</comment>
<reference evidence="13 14" key="1">
    <citation type="journal article" date="2020" name="Microb. Ecol.">
        <title>Ecogenomics of the Marine Benthic Filamentous Cyanobacterium Adonisia.</title>
        <authorList>
            <person name="Walter J.M."/>
            <person name="Coutinho F.H."/>
            <person name="Leomil L."/>
            <person name="Hargreaves P.I."/>
            <person name="Campeao M.E."/>
            <person name="Vieira V.V."/>
            <person name="Silva B.S."/>
            <person name="Fistarol G.O."/>
            <person name="Salomon P.S."/>
            <person name="Sawabe T."/>
            <person name="Mino S."/>
            <person name="Hosokawa M."/>
            <person name="Miyashita H."/>
            <person name="Maruyama F."/>
            <person name="van Verk M.C."/>
            <person name="Dutilh B.E."/>
            <person name="Thompson C.C."/>
            <person name="Thompson F.L."/>
        </authorList>
    </citation>
    <scope>NUCLEOTIDE SEQUENCE [LARGE SCALE GENOMIC DNA]</scope>
    <source>
        <strain evidence="13 14">CCMR0081</strain>
    </source>
</reference>
<dbReference type="EMBL" id="QXHD01000004">
    <property type="protein sequence ID" value="NEZ59439.1"/>
    <property type="molecule type" value="Genomic_DNA"/>
</dbReference>
<keyword evidence="14" id="KW-1185">Reference proteome</keyword>
<keyword evidence="6" id="KW-0418">Kinase</keyword>
<dbReference type="SUPFAM" id="SSF56112">
    <property type="entry name" value="Protein kinase-like (PK-like)"/>
    <property type="match status" value="1"/>
</dbReference>
<dbReference type="InterPro" id="IPR001054">
    <property type="entry name" value="A/G_cyclase"/>
</dbReference>
<evidence type="ECO:0000256" key="8">
    <source>
        <dbReference type="ARBA" id="ARBA00047899"/>
    </source>
</evidence>
<dbReference type="InterPro" id="IPR058395">
    <property type="entry name" value="DUF8082"/>
</dbReference>
<evidence type="ECO:0000256" key="2">
    <source>
        <dbReference type="ARBA" id="ARBA00012513"/>
    </source>
</evidence>